<dbReference type="Proteomes" id="UP000006039">
    <property type="component" value="Unassembled WGS sequence"/>
</dbReference>
<evidence type="ECO:0000313" key="4">
    <source>
        <dbReference type="EnsemblFungi" id="EJT68712"/>
    </source>
</evidence>
<reference evidence="3" key="2">
    <citation type="submission" date="2010-07" db="EMBL/GenBank/DDBJ databases">
        <authorList>
            <consortium name="The Broad Institute Genome Sequencing Platform"/>
            <consortium name="Broad Institute Genome Sequencing Center for Infectious Disease"/>
            <person name="Ma L.-J."/>
            <person name="Dead R."/>
            <person name="Young S."/>
            <person name="Zeng Q."/>
            <person name="Koehrsen M."/>
            <person name="Alvarado L."/>
            <person name="Berlin A."/>
            <person name="Chapman S.B."/>
            <person name="Chen Z."/>
            <person name="Freedman E."/>
            <person name="Gellesch M."/>
            <person name="Goldberg J."/>
            <person name="Griggs A."/>
            <person name="Gujja S."/>
            <person name="Heilman E.R."/>
            <person name="Heiman D."/>
            <person name="Hepburn T."/>
            <person name="Howarth C."/>
            <person name="Jen D."/>
            <person name="Larson L."/>
            <person name="Mehta T."/>
            <person name="Neiman D."/>
            <person name="Pearson M."/>
            <person name="Roberts A."/>
            <person name="Saif S."/>
            <person name="Shea T."/>
            <person name="Shenoy N."/>
            <person name="Sisk P."/>
            <person name="Stolte C."/>
            <person name="Sykes S."/>
            <person name="Walk T."/>
            <person name="White J."/>
            <person name="Yandava C."/>
            <person name="Haas B."/>
            <person name="Nusbaum C."/>
            <person name="Birren B."/>
        </authorList>
    </citation>
    <scope>NUCLEOTIDE SEQUENCE</scope>
    <source>
        <strain evidence="3">R3-111a-1</strain>
    </source>
</reference>
<dbReference type="AlphaFoldDB" id="J8U122"/>
<keyword evidence="2" id="KW-0812">Transmembrane</keyword>
<reference evidence="4" key="5">
    <citation type="submission" date="2018-04" db="UniProtKB">
        <authorList>
            <consortium name="EnsemblFungi"/>
        </authorList>
    </citation>
    <scope>IDENTIFICATION</scope>
    <source>
        <strain evidence="4">R3-111a-1</strain>
    </source>
</reference>
<dbReference type="VEuPathDB" id="FungiDB:GGTG_13726"/>
<feature type="non-terminal residue" evidence="3">
    <location>
        <position position="436"/>
    </location>
</feature>
<sequence>MSDNNTHTATDIITYIGVPLAVLGVLPILYNTVVTLVAVSRIKRTLRRAQLTALTRGDVVNRVIEIELPRYAVAPWDRFQHRSQYWRLARAGPSAIPGGSWTAFNWRTSAIGLRTQRVEYADQLRQPQAEVAFDDLVCYLLDLGAAPEPHGWRLLRSTGLWAPVGCVLMRSPDGARPALTVAPLTDSDGHLSLAVSWADAWTTRDCSDLPPYWVELPPWTRRPRGRAAAVAEVDVSGGGDAKVGGDKGAAAAAEGQDKSDKDDSTSSSSWRVPRDQADDTLRRKGTDMSSSVGSTRRSGVRGPRPITCQISAEGLATALALEERLQSSVQLDSLSVDHLRIVGGGGGGTYGAGISAATTTSGSRSDGTWFASAATAFGTTSQTVLWSYRIPDALVRFANRPTVPCGVLVLLGVAAEDETPEWSTGGEGDEARRRME</sequence>
<dbReference type="OrthoDB" id="3166386at2759"/>
<keyword evidence="2" id="KW-0472">Membrane</keyword>
<feature type="transmembrane region" description="Helical" evidence="2">
    <location>
        <begin position="12"/>
        <end position="39"/>
    </location>
</feature>
<dbReference type="STRING" id="644352.J8U122"/>
<feature type="region of interest" description="Disordered" evidence="1">
    <location>
        <begin position="236"/>
        <end position="305"/>
    </location>
</feature>
<protein>
    <submittedName>
        <fullName evidence="3 4">Uncharacterized protein</fullName>
    </submittedName>
</protein>
<accession>J8U122</accession>
<feature type="compositionally biased region" description="Basic and acidic residues" evidence="1">
    <location>
        <begin position="255"/>
        <end position="264"/>
    </location>
</feature>
<evidence type="ECO:0000256" key="2">
    <source>
        <dbReference type="SAM" id="Phobius"/>
    </source>
</evidence>
<keyword evidence="5" id="KW-1185">Reference proteome</keyword>
<dbReference type="RefSeq" id="XP_009229907.1">
    <property type="nucleotide sequence ID" value="XM_009231643.1"/>
</dbReference>
<proteinExistence type="predicted"/>
<feature type="compositionally biased region" description="Low complexity" evidence="1">
    <location>
        <begin position="289"/>
        <end position="305"/>
    </location>
</feature>
<organism evidence="3">
    <name type="scientific">Gaeumannomyces tritici (strain R3-111a-1)</name>
    <name type="common">Wheat and barley take-all root rot fungus</name>
    <name type="synonym">Gaeumannomyces graminis var. tritici</name>
    <dbReference type="NCBI Taxonomy" id="644352"/>
    <lineage>
        <taxon>Eukaryota</taxon>
        <taxon>Fungi</taxon>
        <taxon>Dikarya</taxon>
        <taxon>Ascomycota</taxon>
        <taxon>Pezizomycotina</taxon>
        <taxon>Sordariomycetes</taxon>
        <taxon>Sordariomycetidae</taxon>
        <taxon>Magnaporthales</taxon>
        <taxon>Magnaporthaceae</taxon>
        <taxon>Gaeumannomyces</taxon>
    </lineage>
</organism>
<dbReference type="EnsemblFungi" id="EJT68712">
    <property type="protein sequence ID" value="EJT68712"/>
    <property type="gene ID" value="GGTG_13726"/>
</dbReference>
<evidence type="ECO:0000313" key="3">
    <source>
        <dbReference type="EMBL" id="EJT68712.1"/>
    </source>
</evidence>
<reference evidence="3" key="3">
    <citation type="submission" date="2010-09" db="EMBL/GenBank/DDBJ databases">
        <title>Annotation of Gaeumannomyces graminis var. tritici R3-111a-1.</title>
        <authorList>
            <consortium name="The Broad Institute Genome Sequencing Platform"/>
            <person name="Ma L.-J."/>
            <person name="Dead R."/>
            <person name="Young S.K."/>
            <person name="Zeng Q."/>
            <person name="Gargeya S."/>
            <person name="Fitzgerald M."/>
            <person name="Haas B."/>
            <person name="Abouelleil A."/>
            <person name="Alvarado L."/>
            <person name="Arachchi H.M."/>
            <person name="Berlin A."/>
            <person name="Brown A."/>
            <person name="Chapman S.B."/>
            <person name="Chen Z."/>
            <person name="Dunbar C."/>
            <person name="Freedman E."/>
            <person name="Gearin G."/>
            <person name="Gellesch M."/>
            <person name="Goldberg J."/>
            <person name="Griggs A."/>
            <person name="Gujja S."/>
            <person name="Heiman D."/>
            <person name="Howarth C."/>
            <person name="Larson L."/>
            <person name="Lui A."/>
            <person name="MacDonald P.J.P."/>
            <person name="Mehta T."/>
            <person name="Montmayeur A."/>
            <person name="Murphy C."/>
            <person name="Neiman D."/>
            <person name="Pearson M."/>
            <person name="Priest M."/>
            <person name="Roberts A."/>
            <person name="Saif S."/>
            <person name="Shea T."/>
            <person name="Shenoy N."/>
            <person name="Sisk P."/>
            <person name="Stolte C."/>
            <person name="Sykes S."/>
            <person name="Yandava C."/>
            <person name="Wortman J."/>
            <person name="Nusbaum C."/>
            <person name="Birren B."/>
        </authorList>
    </citation>
    <scope>NUCLEOTIDE SEQUENCE</scope>
    <source>
        <strain evidence="3">R3-111a-1</strain>
    </source>
</reference>
<evidence type="ECO:0000256" key="1">
    <source>
        <dbReference type="SAM" id="MobiDB-lite"/>
    </source>
</evidence>
<feature type="compositionally biased region" description="Basic and acidic residues" evidence="1">
    <location>
        <begin position="272"/>
        <end position="286"/>
    </location>
</feature>
<reference evidence="5" key="1">
    <citation type="submission" date="2010-07" db="EMBL/GenBank/DDBJ databases">
        <title>The genome sequence of Gaeumannomyces graminis var. tritici strain R3-111a-1.</title>
        <authorList>
            <consortium name="The Broad Institute Genome Sequencing Platform"/>
            <person name="Ma L.-J."/>
            <person name="Dead R."/>
            <person name="Young S."/>
            <person name="Zeng Q."/>
            <person name="Koehrsen M."/>
            <person name="Alvarado L."/>
            <person name="Berlin A."/>
            <person name="Chapman S.B."/>
            <person name="Chen Z."/>
            <person name="Freedman E."/>
            <person name="Gellesch M."/>
            <person name="Goldberg J."/>
            <person name="Griggs A."/>
            <person name="Gujja S."/>
            <person name="Heilman E.R."/>
            <person name="Heiman D."/>
            <person name="Hepburn T."/>
            <person name="Howarth C."/>
            <person name="Jen D."/>
            <person name="Larson L."/>
            <person name="Mehta T."/>
            <person name="Neiman D."/>
            <person name="Pearson M."/>
            <person name="Roberts A."/>
            <person name="Saif S."/>
            <person name="Shea T."/>
            <person name="Shenoy N."/>
            <person name="Sisk P."/>
            <person name="Stolte C."/>
            <person name="Sykes S."/>
            <person name="Walk T."/>
            <person name="White J."/>
            <person name="Yandava C."/>
            <person name="Haas B."/>
            <person name="Nusbaum C."/>
            <person name="Birren B."/>
        </authorList>
    </citation>
    <scope>NUCLEOTIDE SEQUENCE [LARGE SCALE GENOMIC DNA]</scope>
    <source>
        <strain evidence="5">R3-111a-1</strain>
    </source>
</reference>
<keyword evidence="2" id="KW-1133">Transmembrane helix</keyword>
<reference evidence="4" key="4">
    <citation type="journal article" date="2015" name="G3 (Bethesda)">
        <title>Genome sequences of three phytopathogenic species of the Magnaporthaceae family of fungi.</title>
        <authorList>
            <person name="Okagaki L.H."/>
            <person name="Nunes C.C."/>
            <person name="Sailsbery J."/>
            <person name="Clay B."/>
            <person name="Brown D."/>
            <person name="John T."/>
            <person name="Oh Y."/>
            <person name="Young N."/>
            <person name="Fitzgerald M."/>
            <person name="Haas B.J."/>
            <person name="Zeng Q."/>
            <person name="Young S."/>
            <person name="Adiconis X."/>
            <person name="Fan L."/>
            <person name="Levin J.Z."/>
            <person name="Mitchell T.K."/>
            <person name="Okubara P.A."/>
            <person name="Farman M.L."/>
            <person name="Kohn L.M."/>
            <person name="Birren B."/>
            <person name="Ma L.-J."/>
            <person name="Dean R.A."/>
        </authorList>
    </citation>
    <scope>NUCLEOTIDE SEQUENCE</scope>
    <source>
        <strain evidence="4">R3-111a-1</strain>
    </source>
</reference>
<evidence type="ECO:0000313" key="5">
    <source>
        <dbReference type="Proteomes" id="UP000006039"/>
    </source>
</evidence>
<dbReference type="GeneID" id="20354184"/>
<name>J8U122_GAET3</name>
<gene>
    <name evidence="4" type="primary">20354184</name>
    <name evidence="3" type="ORF">GGTG_13726</name>
</gene>
<dbReference type="EMBL" id="GL385434">
    <property type="protein sequence ID" value="EJT68712.1"/>
    <property type="molecule type" value="Genomic_DNA"/>
</dbReference>